<dbReference type="AlphaFoldDB" id="A0A1M5XPA3"/>
<dbReference type="OrthoDB" id="1488805at2"/>
<evidence type="ECO:0000313" key="4">
    <source>
        <dbReference type="EMBL" id="SHI01482.1"/>
    </source>
</evidence>
<dbReference type="Pfam" id="PF19783">
    <property type="entry name" value="DUF6268"/>
    <property type="match status" value="1"/>
</dbReference>
<organism evidence="4 5">
    <name type="scientific">Leeuwenhoekiella palythoae</name>
    <dbReference type="NCBI Taxonomy" id="573501"/>
    <lineage>
        <taxon>Bacteria</taxon>
        <taxon>Pseudomonadati</taxon>
        <taxon>Bacteroidota</taxon>
        <taxon>Flavobacteriia</taxon>
        <taxon>Flavobacteriales</taxon>
        <taxon>Flavobacteriaceae</taxon>
        <taxon>Leeuwenhoekiella</taxon>
    </lineage>
</organism>
<keyword evidence="1" id="KW-0732">Signal</keyword>
<sequence length="300" mass="33968">MRIYILSGLLFFSIQINFAQDYIDLANLSYSLTPQNQFESSNAQTQVEELEFQFTFPQVLDEKNTLIANVMLESNALRLDPSLADRTTLASLGLALGFNHRYSEKLAITYLVIPKIASDLKQITGQGFQLGGLALATLKKNENLNYKFGLYANTEEFGLFLVPYVGFYYLSPSKRFEAYITTINGDINYMLTEKINIGGDVNGLTSSYALDDPYFGSSPEYFAKNTTEFFAYVRYPVAKNLFLKAKAGYSITRTYKVFEQSDKVDLGLSLFFLGDDRNLLNTPLQKGALFKLELLYRFPL</sequence>
<feature type="chain" id="PRO_5012409572" description="DUF6268 domain-containing protein" evidence="1">
    <location>
        <begin position="20"/>
        <end position="300"/>
    </location>
</feature>
<gene>
    <name evidence="3" type="ORF">DSM01_910</name>
    <name evidence="4" type="ORF">SAMN04487999_1616</name>
</gene>
<proteinExistence type="predicted"/>
<evidence type="ECO:0000256" key="1">
    <source>
        <dbReference type="SAM" id="SignalP"/>
    </source>
</evidence>
<dbReference type="EMBL" id="QOVN01000002">
    <property type="protein sequence ID" value="RXG30161.1"/>
    <property type="molecule type" value="Genomic_DNA"/>
</dbReference>
<protein>
    <recommendedName>
        <fullName evidence="2">DUF6268 domain-containing protein</fullName>
    </recommendedName>
</protein>
<name>A0A1M5XPA3_9FLAO</name>
<dbReference type="RefSeq" id="WP_072982088.1">
    <property type="nucleotide sequence ID" value="NZ_FQXT01000003.1"/>
</dbReference>
<evidence type="ECO:0000313" key="6">
    <source>
        <dbReference type="Proteomes" id="UP000290037"/>
    </source>
</evidence>
<dbReference type="Proteomes" id="UP000184240">
    <property type="component" value="Unassembled WGS sequence"/>
</dbReference>
<keyword evidence="6" id="KW-1185">Reference proteome</keyword>
<feature type="domain" description="DUF6268" evidence="2">
    <location>
        <begin position="15"/>
        <end position="259"/>
    </location>
</feature>
<accession>A0A1M5XPA3</accession>
<feature type="signal peptide" evidence="1">
    <location>
        <begin position="1"/>
        <end position="19"/>
    </location>
</feature>
<reference evidence="4" key="1">
    <citation type="submission" date="2016-11" db="EMBL/GenBank/DDBJ databases">
        <authorList>
            <person name="Jaros S."/>
            <person name="Januszkiewicz K."/>
            <person name="Wedrychowicz H."/>
        </authorList>
    </citation>
    <scope>NUCLEOTIDE SEQUENCE [LARGE SCALE GENOMIC DNA]</scope>
    <source>
        <strain evidence="4">DSM 19859</strain>
    </source>
</reference>
<dbReference type="Proteomes" id="UP000290037">
    <property type="component" value="Unassembled WGS sequence"/>
</dbReference>
<evidence type="ECO:0000313" key="5">
    <source>
        <dbReference type="Proteomes" id="UP000184240"/>
    </source>
</evidence>
<evidence type="ECO:0000313" key="3">
    <source>
        <dbReference type="EMBL" id="RXG30161.1"/>
    </source>
</evidence>
<reference evidence="3 6" key="3">
    <citation type="submission" date="2018-07" db="EMBL/GenBank/DDBJ databases">
        <title>Leeuwenhoekiella genomics.</title>
        <authorList>
            <person name="Tahon G."/>
            <person name="Willems A."/>
        </authorList>
    </citation>
    <scope>NUCLEOTIDE SEQUENCE [LARGE SCALE GENOMIC DNA]</scope>
    <source>
        <strain evidence="3 6">LMG 24856</strain>
    </source>
</reference>
<dbReference type="InterPro" id="IPR046235">
    <property type="entry name" value="DUF6268"/>
</dbReference>
<reference evidence="5" key="2">
    <citation type="submission" date="2016-11" db="EMBL/GenBank/DDBJ databases">
        <authorList>
            <person name="Varghese N."/>
            <person name="Submissions S."/>
        </authorList>
    </citation>
    <scope>NUCLEOTIDE SEQUENCE [LARGE SCALE GENOMIC DNA]</scope>
    <source>
        <strain evidence="5">DSM 19859</strain>
    </source>
</reference>
<evidence type="ECO:0000259" key="2">
    <source>
        <dbReference type="Pfam" id="PF19783"/>
    </source>
</evidence>
<dbReference type="EMBL" id="FQXT01000003">
    <property type="protein sequence ID" value="SHI01482.1"/>
    <property type="molecule type" value="Genomic_DNA"/>
</dbReference>